<organism evidence="2 3">
    <name type="scientific">Roseivirga misakiensis</name>
    <dbReference type="NCBI Taxonomy" id="1563681"/>
    <lineage>
        <taxon>Bacteria</taxon>
        <taxon>Pseudomonadati</taxon>
        <taxon>Bacteroidota</taxon>
        <taxon>Cytophagia</taxon>
        <taxon>Cytophagales</taxon>
        <taxon>Roseivirgaceae</taxon>
        <taxon>Roseivirga</taxon>
    </lineage>
</organism>
<dbReference type="Gene3D" id="2.70.70.10">
    <property type="entry name" value="Glucose Permease (Domain IIA)"/>
    <property type="match status" value="1"/>
</dbReference>
<sequence length="268" mass="30025">MRLFSRDQITLGCIIGLFILSGPKALAWQDDISFEARSQGDTMRVFITNPKPYKQTVSLKLQYSKMTLVGQINSYLVIPPNTIDFVAAKFFMNDRAAATINWQGSQYFMGDIFAKHDDTYIYTIPYRKGASFTISKSEQVENQVLRIAMPEDTEIRAGRDGLVLLVRSDSETGCAVVDCAKFANYIVIEHKDGTMAVYSHLRKDGVTVKPGDQVKAGDTIGFSGNTGWTSTPQLRFEVLKGNETIQTKFRLSKKATGYLEHGVKYKSR</sequence>
<name>A0A1E5T110_9BACT</name>
<gene>
    <name evidence="2" type="ORF">BFP71_16640</name>
</gene>
<evidence type="ECO:0000313" key="3">
    <source>
        <dbReference type="Proteomes" id="UP000095552"/>
    </source>
</evidence>
<dbReference type="InterPro" id="IPR016047">
    <property type="entry name" value="M23ase_b-sheet_dom"/>
</dbReference>
<dbReference type="Proteomes" id="UP000095552">
    <property type="component" value="Unassembled WGS sequence"/>
</dbReference>
<reference evidence="2 3" key="1">
    <citation type="submission" date="2016-08" db="EMBL/GenBank/DDBJ databases">
        <title>Draft genome of Fabibacter sp. strain SK-8.</title>
        <authorList>
            <person name="Wong S.-K."/>
            <person name="Hamasaki K."/>
            <person name="Yoshizawa S."/>
        </authorList>
    </citation>
    <scope>NUCLEOTIDE SEQUENCE [LARGE SCALE GENOMIC DNA]</scope>
    <source>
        <strain evidence="2 3">SK-8</strain>
    </source>
</reference>
<accession>A0A1E5T110</accession>
<evidence type="ECO:0000259" key="1">
    <source>
        <dbReference type="Pfam" id="PF01551"/>
    </source>
</evidence>
<feature type="domain" description="M23ase beta-sheet core" evidence="1">
    <location>
        <begin position="145"/>
        <end position="245"/>
    </location>
</feature>
<keyword evidence="3" id="KW-1185">Reference proteome</keyword>
<dbReference type="OrthoDB" id="9809488at2"/>
<dbReference type="RefSeq" id="WP_069836550.1">
    <property type="nucleotide sequence ID" value="NZ_MDGQ01000005.1"/>
</dbReference>
<dbReference type="PANTHER" id="PTHR21666:SF270">
    <property type="entry name" value="MUREIN HYDROLASE ACTIVATOR ENVC"/>
    <property type="match status" value="1"/>
</dbReference>
<dbReference type="AlphaFoldDB" id="A0A1E5T110"/>
<dbReference type="CDD" id="cd12797">
    <property type="entry name" value="M23_peptidase"/>
    <property type="match status" value="1"/>
</dbReference>
<dbReference type="InterPro" id="IPR050570">
    <property type="entry name" value="Cell_wall_metabolism_enzyme"/>
</dbReference>
<dbReference type="EMBL" id="MDGQ01000005">
    <property type="protein sequence ID" value="OEK05046.1"/>
    <property type="molecule type" value="Genomic_DNA"/>
</dbReference>
<dbReference type="InterPro" id="IPR011055">
    <property type="entry name" value="Dup_hybrid_motif"/>
</dbReference>
<dbReference type="PANTHER" id="PTHR21666">
    <property type="entry name" value="PEPTIDASE-RELATED"/>
    <property type="match status" value="1"/>
</dbReference>
<proteinExistence type="predicted"/>
<evidence type="ECO:0000313" key="2">
    <source>
        <dbReference type="EMBL" id="OEK05046.1"/>
    </source>
</evidence>
<dbReference type="Pfam" id="PF01551">
    <property type="entry name" value="Peptidase_M23"/>
    <property type="match status" value="1"/>
</dbReference>
<dbReference type="SUPFAM" id="SSF51261">
    <property type="entry name" value="Duplicated hybrid motif"/>
    <property type="match status" value="1"/>
</dbReference>
<protein>
    <recommendedName>
        <fullName evidence="1">M23ase beta-sheet core domain-containing protein</fullName>
    </recommendedName>
</protein>
<comment type="caution">
    <text evidence="2">The sequence shown here is derived from an EMBL/GenBank/DDBJ whole genome shotgun (WGS) entry which is preliminary data.</text>
</comment>
<dbReference type="STRING" id="1563681.BFP71_16640"/>
<dbReference type="GO" id="GO:0004222">
    <property type="term" value="F:metalloendopeptidase activity"/>
    <property type="evidence" value="ECO:0007669"/>
    <property type="project" value="TreeGrafter"/>
</dbReference>